<dbReference type="InterPro" id="IPR050736">
    <property type="entry name" value="Sensor_HK_Regulatory"/>
</dbReference>
<dbReference type="PANTHER" id="PTHR43711:SF1">
    <property type="entry name" value="HISTIDINE KINASE 1"/>
    <property type="match status" value="1"/>
</dbReference>
<dbReference type="InterPro" id="IPR036890">
    <property type="entry name" value="HATPase_C_sf"/>
</dbReference>
<dbReference type="AlphaFoldDB" id="A0A2W7N4Q3"/>
<evidence type="ECO:0000259" key="15">
    <source>
        <dbReference type="PROSITE" id="PS50112"/>
    </source>
</evidence>
<dbReference type="PROSITE" id="PS50110">
    <property type="entry name" value="RESPONSE_REGULATORY"/>
    <property type="match status" value="1"/>
</dbReference>
<dbReference type="SMART" id="SM00086">
    <property type="entry name" value="PAC"/>
    <property type="match status" value="1"/>
</dbReference>
<evidence type="ECO:0000256" key="7">
    <source>
        <dbReference type="ARBA" id="ARBA00022741"/>
    </source>
</evidence>
<dbReference type="SUPFAM" id="SSF55874">
    <property type="entry name" value="ATPase domain of HSP90 chaperone/DNA topoisomerase II/histidine kinase"/>
    <property type="match status" value="1"/>
</dbReference>
<keyword evidence="4" id="KW-1003">Cell membrane</keyword>
<dbReference type="GO" id="GO:0005886">
    <property type="term" value="C:plasma membrane"/>
    <property type="evidence" value="ECO:0007669"/>
    <property type="project" value="UniProtKB-SubCell"/>
</dbReference>
<dbReference type="EC" id="2.7.13.3" evidence="3"/>
<dbReference type="Gene3D" id="3.30.565.10">
    <property type="entry name" value="Histidine kinase-like ATPase, C-terminal domain"/>
    <property type="match status" value="1"/>
</dbReference>
<dbReference type="InterPro" id="IPR011006">
    <property type="entry name" value="CheY-like_superfamily"/>
</dbReference>
<evidence type="ECO:0000313" key="18">
    <source>
        <dbReference type="Proteomes" id="UP000249239"/>
    </source>
</evidence>
<dbReference type="CDD" id="cd00156">
    <property type="entry name" value="REC"/>
    <property type="match status" value="1"/>
</dbReference>
<dbReference type="RefSeq" id="WP_111446018.1">
    <property type="nucleotide sequence ID" value="NZ_QKZK01000016.1"/>
</dbReference>
<dbReference type="InterPro" id="IPR036097">
    <property type="entry name" value="HisK_dim/P_sf"/>
</dbReference>
<comment type="subcellular location">
    <subcellularLocation>
        <location evidence="2">Cell membrane</location>
    </subcellularLocation>
</comment>
<dbReference type="CDD" id="cd16922">
    <property type="entry name" value="HATPase_EvgS-ArcB-TorS-like"/>
    <property type="match status" value="1"/>
</dbReference>
<dbReference type="InterPro" id="IPR000014">
    <property type="entry name" value="PAS"/>
</dbReference>
<dbReference type="PROSITE" id="PS50112">
    <property type="entry name" value="PAS"/>
    <property type="match status" value="1"/>
</dbReference>
<dbReference type="SMART" id="SM00091">
    <property type="entry name" value="PAS"/>
    <property type="match status" value="1"/>
</dbReference>
<dbReference type="SUPFAM" id="SSF52172">
    <property type="entry name" value="CheY-like"/>
    <property type="match status" value="1"/>
</dbReference>
<dbReference type="NCBIfam" id="TIGR00229">
    <property type="entry name" value="sensory_box"/>
    <property type="match status" value="1"/>
</dbReference>
<keyword evidence="10" id="KW-0902">Two-component regulatory system</keyword>
<keyword evidence="11" id="KW-0472">Membrane</keyword>
<dbReference type="PANTHER" id="PTHR43711">
    <property type="entry name" value="TWO-COMPONENT HISTIDINE KINASE"/>
    <property type="match status" value="1"/>
</dbReference>
<dbReference type="OrthoDB" id="9781208at2"/>
<dbReference type="PROSITE" id="PS50113">
    <property type="entry name" value="PAC"/>
    <property type="match status" value="1"/>
</dbReference>
<dbReference type="InterPro" id="IPR001789">
    <property type="entry name" value="Sig_transdc_resp-reg_receiver"/>
</dbReference>
<dbReference type="InterPro" id="IPR000700">
    <property type="entry name" value="PAS-assoc_C"/>
</dbReference>
<dbReference type="SMART" id="SM00388">
    <property type="entry name" value="HisKA"/>
    <property type="match status" value="1"/>
</dbReference>
<protein>
    <recommendedName>
        <fullName evidence="3">histidine kinase</fullName>
        <ecNumber evidence="3">2.7.13.3</ecNumber>
    </recommendedName>
</protein>
<evidence type="ECO:0000256" key="5">
    <source>
        <dbReference type="ARBA" id="ARBA00022553"/>
    </source>
</evidence>
<gene>
    <name evidence="17" type="ORF">LX69_02172</name>
</gene>
<evidence type="ECO:0000256" key="11">
    <source>
        <dbReference type="ARBA" id="ARBA00023136"/>
    </source>
</evidence>
<dbReference type="GO" id="GO:0005524">
    <property type="term" value="F:ATP binding"/>
    <property type="evidence" value="ECO:0007669"/>
    <property type="project" value="UniProtKB-KW"/>
</dbReference>
<dbReference type="InterPro" id="IPR035965">
    <property type="entry name" value="PAS-like_dom_sf"/>
</dbReference>
<dbReference type="InterPro" id="IPR003661">
    <property type="entry name" value="HisK_dim/P_dom"/>
</dbReference>
<dbReference type="GO" id="GO:0000155">
    <property type="term" value="F:phosphorelay sensor kinase activity"/>
    <property type="evidence" value="ECO:0007669"/>
    <property type="project" value="InterPro"/>
</dbReference>
<evidence type="ECO:0000256" key="6">
    <source>
        <dbReference type="ARBA" id="ARBA00022679"/>
    </source>
</evidence>
<dbReference type="Proteomes" id="UP000249239">
    <property type="component" value="Unassembled WGS sequence"/>
</dbReference>
<accession>A0A2W7N4Q3</accession>
<keyword evidence="18" id="KW-1185">Reference proteome</keyword>
<evidence type="ECO:0000256" key="9">
    <source>
        <dbReference type="ARBA" id="ARBA00022840"/>
    </source>
</evidence>
<dbReference type="Gene3D" id="3.40.50.2300">
    <property type="match status" value="1"/>
</dbReference>
<evidence type="ECO:0000313" key="17">
    <source>
        <dbReference type="EMBL" id="PZX15335.1"/>
    </source>
</evidence>
<dbReference type="Gene3D" id="1.10.287.130">
    <property type="match status" value="1"/>
</dbReference>
<keyword evidence="8" id="KW-0418">Kinase</keyword>
<dbReference type="InterPro" id="IPR005467">
    <property type="entry name" value="His_kinase_dom"/>
</dbReference>
<keyword evidence="9" id="KW-0067">ATP-binding</keyword>
<feature type="domain" description="PAS" evidence="15">
    <location>
        <begin position="139"/>
        <end position="190"/>
    </location>
</feature>
<dbReference type="InterPro" id="IPR001610">
    <property type="entry name" value="PAC"/>
</dbReference>
<dbReference type="InterPro" id="IPR003594">
    <property type="entry name" value="HATPase_dom"/>
</dbReference>
<evidence type="ECO:0000256" key="12">
    <source>
        <dbReference type="PROSITE-ProRule" id="PRU00169"/>
    </source>
</evidence>
<dbReference type="InterPro" id="IPR004358">
    <property type="entry name" value="Sig_transdc_His_kin-like_C"/>
</dbReference>
<dbReference type="Pfam" id="PF13426">
    <property type="entry name" value="PAS_9"/>
    <property type="match status" value="1"/>
</dbReference>
<keyword evidence="5 12" id="KW-0597">Phosphoprotein</keyword>
<organism evidence="17 18">
    <name type="scientific">Breznakibacter xylanolyticus</name>
    <dbReference type="NCBI Taxonomy" id="990"/>
    <lineage>
        <taxon>Bacteria</taxon>
        <taxon>Pseudomonadati</taxon>
        <taxon>Bacteroidota</taxon>
        <taxon>Bacteroidia</taxon>
        <taxon>Marinilabiliales</taxon>
        <taxon>Marinilabiliaceae</taxon>
        <taxon>Breznakibacter</taxon>
    </lineage>
</organism>
<dbReference type="PROSITE" id="PS50109">
    <property type="entry name" value="HIS_KIN"/>
    <property type="match status" value="1"/>
</dbReference>
<dbReference type="SMART" id="SM00448">
    <property type="entry name" value="REC"/>
    <property type="match status" value="1"/>
</dbReference>
<dbReference type="SUPFAM" id="SSF47384">
    <property type="entry name" value="Homodimeric domain of signal transducing histidine kinase"/>
    <property type="match status" value="1"/>
</dbReference>
<evidence type="ECO:0000256" key="1">
    <source>
        <dbReference type="ARBA" id="ARBA00000085"/>
    </source>
</evidence>
<evidence type="ECO:0000259" key="13">
    <source>
        <dbReference type="PROSITE" id="PS50109"/>
    </source>
</evidence>
<comment type="caution">
    <text evidence="17">The sequence shown here is derived from an EMBL/GenBank/DDBJ whole genome shotgun (WGS) entry which is preliminary data.</text>
</comment>
<dbReference type="Pfam" id="PF00512">
    <property type="entry name" value="HisKA"/>
    <property type="match status" value="1"/>
</dbReference>
<evidence type="ECO:0000256" key="3">
    <source>
        <dbReference type="ARBA" id="ARBA00012438"/>
    </source>
</evidence>
<keyword evidence="7" id="KW-0547">Nucleotide-binding</keyword>
<evidence type="ECO:0000256" key="2">
    <source>
        <dbReference type="ARBA" id="ARBA00004236"/>
    </source>
</evidence>
<evidence type="ECO:0000256" key="8">
    <source>
        <dbReference type="ARBA" id="ARBA00022777"/>
    </source>
</evidence>
<dbReference type="SUPFAM" id="SSF55785">
    <property type="entry name" value="PYP-like sensor domain (PAS domain)"/>
    <property type="match status" value="1"/>
</dbReference>
<dbReference type="FunFam" id="3.30.565.10:FF:000023">
    <property type="entry name" value="PAS domain-containing sensor histidine kinase"/>
    <property type="match status" value="1"/>
</dbReference>
<evidence type="ECO:0000256" key="4">
    <source>
        <dbReference type="ARBA" id="ARBA00022475"/>
    </source>
</evidence>
<dbReference type="PRINTS" id="PR00344">
    <property type="entry name" value="BCTRLSENSOR"/>
</dbReference>
<evidence type="ECO:0000259" key="16">
    <source>
        <dbReference type="PROSITE" id="PS50113"/>
    </source>
</evidence>
<dbReference type="CDD" id="cd00082">
    <property type="entry name" value="HisKA"/>
    <property type="match status" value="1"/>
</dbReference>
<dbReference type="EMBL" id="QKZK01000016">
    <property type="protein sequence ID" value="PZX15335.1"/>
    <property type="molecule type" value="Genomic_DNA"/>
</dbReference>
<name>A0A2W7N4Q3_9BACT</name>
<keyword evidence="6" id="KW-0808">Transferase</keyword>
<sequence>MKEKTELYVLMLEDDALDAELNIAQLRHLEEYDCRVKWVSDKTSFLKALDEMLPDIVLSDYNLPQYSGLGALHEIKQKRLIIPFIFVTGAMNEETAAETIKAGAWDYVVKDRLFRLPLAIRAALQLKEEKINAARAAEQNRILSMSLDQSPVHILLCNIRGQIEFVNSRFTVITGFEPHEVIGKSLAELVAVNYTHHFWNNLWAQVKGGKIWRGEMQGVKKDGSLFWESVSISPLKNKEDVVTHYIAVKEDITHRKAMEHELSEALERAERSDKLKEAFLQNLSHEIRTPMNAIVGFSSLLNETEMEEQLYREYTGHIYDSTLKLLTIVNDILTVAKIQAGQERLMFRPVFIQEIIQKLVETHQGEAARKKLHFNAHLDEIQPVDVITTDPGKLIQVLSNILHNAIKFTHQGEVELRYVCRNGQVRFFVRDTGIGIPQEAIPHIYERFRQADPSISVEYGGNGLGLSIAQSYVELLGGNIAVVSEVGAGSTFEIVLPMGTKDKQGH</sequence>
<dbReference type="Pfam" id="PF00072">
    <property type="entry name" value="Response_reg"/>
    <property type="match status" value="1"/>
</dbReference>
<dbReference type="CDD" id="cd00130">
    <property type="entry name" value="PAS"/>
    <property type="match status" value="1"/>
</dbReference>
<feature type="domain" description="Histidine kinase" evidence="13">
    <location>
        <begin position="282"/>
        <end position="500"/>
    </location>
</feature>
<comment type="catalytic activity">
    <reaction evidence="1">
        <text>ATP + protein L-histidine = ADP + protein N-phospho-L-histidine.</text>
        <dbReference type="EC" id="2.7.13.3"/>
    </reaction>
</comment>
<dbReference type="SMART" id="SM00387">
    <property type="entry name" value="HATPase_c"/>
    <property type="match status" value="1"/>
</dbReference>
<feature type="domain" description="Response regulatory" evidence="14">
    <location>
        <begin position="8"/>
        <end position="125"/>
    </location>
</feature>
<feature type="modified residue" description="4-aspartylphosphate" evidence="12">
    <location>
        <position position="60"/>
    </location>
</feature>
<evidence type="ECO:0000256" key="10">
    <source>
        <dbReference type="ARBA" id="ARBA00023012"/>
    </source>
</evidence>
<proteinExistence type="predicted"/>
<dbReference type="Pfam" id="PF02518">
    <property type="entry name" value="HATPase_c"/>
    <property type="match status" value="1"/>
</dbReference>
<reference evidence="17 18" key="1">
    <citation type="submission" date="2018-06" db="EMBL/GenBank/DDBJ databases">
        <title>Genomic Encyclopedia of Archaeal and Bacterial Type Strains, Phase II (KMG-II): from individual species to whole genera.</title>
        <authorList>
            <person name="Goeker M."/>
        </authorList>
    </citation>
    <scope>NUCLEOTIDE SEQUENCE [LARGE SCALE GENOMIC DNA]</scope>
    <source>
        <strain evidence="17 18">DSM 6779</strain>
    </source>
</reference>
<feature type="domain" description="PAC" evidence="16">
    <location>
        <begin position="212"/>
        <end position="264"/>
    </location>
</feature>
<dbReference type="Gene3D" id="3.30.450.20">
    <property type="entry name" value="PAS domain"/>
    <property type="match status" value="1"/>
</dbReference>
<evidence type="ECO:0000259" key="14">
    <source>
        <dbReference type="PROSITE" id="PS50110"/>
    </source>
</evidence>